<feature type="transmembrane region" description="Helical" evidence="6">
    <location>
        <begin position="116"/>
        <end position="138"/>
    </location>
</feature>
<feature type="transmembrane region" description="Helical" evidence="6">
    <location>
        <begin position="91"/>
        <end position="110"/>
    </location>
</feature>
<feature type="transmembrane region" description="Helical" evidence="6">
    <location>
        <begin position="271"/>
        <end position="296"/>
    </location>
</feature>
<dbReference type="KEGG" id="csr:Cspa_c16910"/>
<dbReference type="HOGENOM" id="CLU_056917_4_0_9"/>
<evidence type="ECO:0000256" key="1">
    <source>
        <dbReference type="ARBA" id="ARBA00004651"/>
    </source>
</evidence>
<dbReference type="Pfam" id="PF00482">
    <property type="entry name" value="T2SSF"/>
    <property type="match status" value="1"/>
</dbReference>
<gene>
    <name evidence="8" type="primary">tadC</name>
    <name evidence="8" type="ORF">Cspa_c16910</name>
</gene>
<dbReference type="EMBL" id="CP004121">
    <property type="protein sequence ID" value="AGF55461.1"/>
    <property type="molecule type" value="Genomic_DNA"/>
</dbReference>
<protein>
    <submittedName>
        <fullName evidence="8">Flp pilus assembly protein TadC</fullName>
    </submittedName>
</protein>
<keyword evidence="4 6" id="KW-1133">Transmembrane helix</keyword>
<evidence type="ECO:0000313" key="8">
    <source>
        <dbReference type="EMBL" id="AGF55461.1"/>
    </source>
</evidence>
<feature type="domain" description="Type II secretion system protein GspF" evidence="7">
    <location>
        <begin position="162"/>
        <end position="288"/>
    </location>
</feature>
<reference evidence="8 9" key="1">
    <citation type="submission" date="2013-02" db="EMBL/GenBank/DDBJ databases">
        <title>Genome sequence of Clostridium saccharoperbutylacetonicum N1-4(HMT).</title>
        <authorList>
            <person name="Poehlein A."/>
            <person name="Daniel R."/>
        </authorList>
    </citation>
    <scope>NUCLEOTIDE SEQUENCE [LARGE SCALE GENOMIC DNA]</scope>
    <source>
        <strain evidence="9">N1-4(HMT)</strain>
    </source>
</reference>
<accession>M1MKX7</accession>
<evidence type="ECO:0000256" key="5">
    <source>
        <dbReference type="ARBA" id="ARBA00023136"/>
    </source>
</evidence>
<evidence type="ECO:0000256" key="3">
    <source>
        <dbReference type="ARBA" id="ARBA00022692"/>
    </source>
</evidence>
<feature type="transmembrane region" description="Helical" evidence="6">
    <location>
        <begin position="6"/>
        <end position="24"/>
    </location>
</feature>
<keyword evidence="2" id="KW-1003">Cell membrane</keyword>
<organism evidence="8 9">
    <name type="scientific">Clostridium saccharoperbutylacetonicum N1-4(HMT)</name>
    <dbReference type="NCBI Taxonomy" id="931276"/>
    <lineage>
        <taxon>Bacteria</taxon>
        <taxon>Bacillati</taxon>
        <taxon>Bacillota</taxon>
        <taxon>Clostridia</taxon>
        <taxon>Eubacteriales</taxon>
        <taxon>Clostridiaceae</taxon>
        <taxon>Clostridium</taxon>
    </lineage>
</organism>
<keyword evidence="5 6" id="KW-0472">Membrane</keyword>
<dbReference type="Proteomes" id="UP000011728">
    <property type="component" value="Chromosome"/>
</dbReference>
<dbReference type="PANTHER" id="PTHR35007">
    <property type="entry name" value="INTEGRAL MEMBRANE PROTEIN-RELATED"/>
    <property type="match status" value="1"/>
</dbReference>
<name>M1MKX7_9CLOT</name>
<keyword evidence="3 6" id="KW-0812">Transmembrane</keyword>
<dbReference type="AlphaFoldDB" id="M1MKX7"/>
<dbReference type="InterPro" id="IPR018076">
    <property type="entry name" value="T2SS_GspF_dom"/>
</dbReference>
<evidence type="ECO:0000256" key="2">
    <source>
        <dbReference type="ARBA" id="ARBA00022475"/>
    </source>
</evidence>
<evidence type="ECO:0000259" key="7">
    <source>
        <dbReference type="Pfam" id="PF00482"/>
    </source>
</evidence>
<dbReference type="PATRIC" id="fig|931276.5.peg.1662"/>
<comment type="subcellular location">
    <subcellularLocation>
        <location evidence="1">Cell membrane</location>
        <topology evidence="1">Multi-pass membrane protein</topology>
    </subcellularLocation>
</comment>
<sequence length="302" mass="34736">MEPLIISCILFVIICIVFIPLDKFMNRNKLHKLIVFLNQGDFKQNKNKGTFKEKFFMLSERTYKKLNIKISEEKYELYKGKLILANINDKLSVECIVGMKILISILAFAYTGILAIIMDFSGLMIVLLFILTVLGYYYPDITINVRIKNRQQELQRQLPNTLKTLAITTEAGLNFWEAIKKVCEIKNGVLVDEFQNMLDEINMGVLQKDALLKLAERCKVTEITVFVFTIMQNLEKGSGGVIKALNEQANEVWEIRKSKARELGQKASIKLFFSMLIFVFPCLLIFLLGPAIMSIFKFFVNN</sequence>
<dbReference type="PANTHER" id="PTHR35007:SF2">
    <property type="entry name" value="PILUS ASSEMBLE PROTEIN"/>
    <property type="match status" value="1"/>
</dbReference>
<evidence type="ECO:0000256" key="4">
    <source>
        <dbReference type="ARBA" id="ARBA00022989"/>
    </source>
</evidence>
<keyword evidence="9" id="KW-1185">Reference proteome</keyword>
<dbReference type="GO" id="GO:0005886">
    <property type="term" value="C:plasma membrane"/>
    <property type="evidence" value="ECO:0007669"/>
    <property type="project" value="UniProtKB-SubCell"/>
</dbReference>
<dbReference type="RefSeq" id="WP_015391782.1">
    <property type="nucleotide sequence ID" value="NC_020291.1"/>
</dbReference>
<proteinExistence type="predicted"/>
<evidence type="ECO:0000313" key="9">
    <source>
        <dbReference type="Proteomes" id="UP000011728"/>
    </source>
</evidence>
<evidence type="ECO:0000256" key="6">
    <source>
        <dbReference type="SAM" id="Phobius"/>
    </source>
</evidence>
<dbReference type="OrthoDB" id="9810662at2"/>
<dbReference type="eggNOG" id="COG2064">
    <property type="taxonomic scope" value="Bacteria"/>
</dbReference>